<dbReference type="PATRIC" id="fig|1195763.3.peg.1084"/>
<dbReference type="InterPro" id="IPR050879">
    <property type="entry name" value="Acyltransferase_3"/>
</dbReference>
<feature type="transmembrane region" description="Helical" evidence="1">
    <location>
        <begin position="318"/>
        <end position="338"/>
    </location>
</feature>
<feature type="transmembrane region" description="Helical" evidence="1">
    <location>
        <begin position="75"/>
        <end position="94"/>
    </location>
</feature>
<feature type="transmembrane region" description="Helical" evidence="1">
    <location>
        <begin position="350"/>
        <end position="372"/>
    </location>
</feature>
<sequence length="684" mass="76752">MSHIKYRPDIDGLRAIAVIAVIIFHMNAQWLPGGFIGVDIFFVISGFIITSVIYPQINAGRFSFDIFYIKRIKRILPLFYLVATSSLALAYLIYTPNDFVGFANSLRYASVFISNIYFEKQSGYFAPAAETMPLLHTWSLSVEEQFYFIWPVLLILASKYLSRRLFAIVMGLTLVALTGLSQYMALNDPSAGYYLIQSRGFELLIGALLAIALYEKRARGLSLPTQAYQLLGVAGALGIALLSVVLNKNHVFPGINALWVTLATCMLILAGESQHSWVSRFLGRSPFLLLGRLSYSLYLWHWPVLAFYRYTFNQLGPVDALICAVITFALSVFSWRLYENPLRYLRLHHRWVYLFYLVLPIAIAVTTAKLIAKNEGYPHRFSEQVQKLFQASSLDFFELQHPQLDGEELKPFENNIIGDDSLNHPEQLRALVWGDSHGGHFRGFVDELGKIYGFSALYGGAGGCPPALGMDIIKHGEPEGECEDTNTQLAEALQNTKAKVVFLAGRWAMYTETTRSPGEKGDNVYLGDEISHSESKANNRRVLREGLERTVQYLIARGITPVIFEQAPDYPFMPSNCWVKKATFTAFTGTNCNIDSGAMTTRQGYANQLVRDIAAKYPQVILLPVVGALCDSKECQSMLNGVPLYSDNNHLNDAGAREIFKTMQARDLIDPRLQQLLHSIGTNR</sequence>
<keyword evidence="4" id="KW-0012">Acyltransferase</keyword>
<feature type="domain" description="SGNH" evidence="3">
    <location>
        <begin position="421"/>
        <end position="660"/>
    </location>
</feature>
<dbReference type="Proteomes" id="UP000036097">
    <property type="component" value="Unassembled WGS sequence"/>
</dbReference>
<keyword evidence="5" id="KW-1185">Reference proteome</keyword>
<feature type="transmembrane region" description="Helical" evidence="1">
    <location>
        <begin position="251"/>
        <end position="269"/>
    </location>
</feature>
<feature type="transmembrane region" description="Helical" evidence="1">
    <location>
        <begin position="12"/>
        <end position="28"/>
    </location>
</feature>
<dbReference type="GO" id="GO:0016747">
    <property type="term" value="F:acyltransferase activity, transferring groups other than amino-acyl groups"/>
    <property type="evidence" value="ECO:0007669"/>
    <property type="project" value="InterPro"/>
</dbReference>
<evidence type="ECO:0000259" key="3">
    <source>
        <dbReference type="Pfam" id="PF19040"/>
    </source>
</evidence>
<keyword evidence="1" id="KW-0812">Transmembrane</keyword>
<gene>
    <name evidence="4" type="ORF">ABT56_05110</name>
</gene>
<feature type="transmembrane region" description="Helical" evidence="1">
    <location>
        <begin position="145"/>
        <end position="161"/>
    </location>
</feature>
<keyword evidence="1" id="KW-0472">Membrane</keyword>
<feature type="transmembrane region" description="Helical" evidence="1">
    <location>
        <begin position="191"/>
        <end position="214"/>
    </location>
</feature>
<dbReference type="InterPro" id="IPR043968">
    <property type="entry name" value="SGNH"/>
</dbReference>
<feature type="transmembrane region" description="Helical" evidence="1">
    <location>
        <begin position="34"/>
        <end position="54"/>
    </location>
</feature>
<evidence type="ECO:0000313" key="4">
    <source>
        <dbReference type="EMBL" id="KLV07447.1"/>
    </source>
</evidence>
<dbReference type="RefSeq" id="WP_047877787.1">
    <property type="nucleotide sequence ID" value="NZ_LDOT01000005.1"/>
</dbReference>
<feature type="transmembrane region" description="Helical" evidence="1">
    <location>
        <begin position="166"/>
        <end position="185"/>
    </location>
</feature>
<protein>
    <submittedName>
        <fullName evidence="4">Acyltransferase</fullName>
    </submittedName>
</protein>
<dbReference type="STRING" id="1195763.ABT56_05110"/>
<feature type="domain" description="Acyltransferase 3" evidence="2">
    <location>
        <begin position="9"/>
        <end position="335"/>
    </location>
</feature>
<dbReference type="AlphaFoldDB" id="A0A0J1JYY5"/>
<dbReference type="EMBL" id="LDOT01000005">
    <property type="protein sequence ID" value="KLV07447.1"/>
    <property type="molecule type" value="Genomic_DNA"/>
</dbReference>
<feature type="transmembrane region" description="Helical" evidence="1">
    <location>
        <begin position="281"/>
        <end position="298"/>
    </location>
</feature>
<comment type="caution">
    <text evidence="4">The sequence shown here is derived from an EMBL/GenBank/DDBJ whole genome shotgun (WGS) entry which is preliminary data.</text>
</comment>
<dbReference type="SUPFAM" id="SSF52266">
    <property type="entry name" value="SGNH hydrolase"/>
    <property type="match status" value="1"/>
</dbReference>
<reference evidence="4 5" key="1">
    <citation type="submission" date="2015-05" db="EMBL/GenBank/DDBJ databases">
        <title>Photobacterium galathea sp. nov.</title>
        <authorList>
            <person name="Machado H."/>
            <person name="Gram L."/>
        </authorList>
    </citation>
    <scope>NUCLEOTIDE SEQUENCE [LARGE SCALE GENOMIC DNA]</scope>
    <source>
        <strain evidence="4 5">CGMCC 1.12159</strain>
    </source>
</reference>
<dbReference type="PANTHER" id="PTHR23028:SF53">
    <property type="entry name" value="ACYL_TRANSF_3 DOMAIN-CONTAINING PROTEIN"/>
    <property type="match status" value="1"/>
</dbReference>
<dbReference type="GO" id="GO:0009103">
    <property type="term" value="P:lipopolysaccharide biosynthetic process"/>
    <property type="evidence" value="ECO:0007669"/>
    <property type="project" value="TreeGrafter"/>
</dbReference>
<proteinExistence type="predicted"/>
<dbReference type="Pfam" id="PF01757">
    <property type="entry name" value="Acyl_transf_3"/>
    <property type="match status" value="1"/>
</dbReference>
<accession>A0A0J1JYY5</accession>
<dbReference type="GO" id="GO:0016020">
    <property type="term" value="C:membrane"/>
    <property type="evidence" value="ECO:0007669"/>
    <property type="project" value="TreeGrafter"/>
</dbReference>
<dbReference type="InterPro" id="IPR002656">
    <property type="entry name" value="Acyl_transf_3_dom"/>
</dbReference>
<feature type="transmembrane region" description="Helical" evidence="1">
    <location>
        <begin position="226"/>
        <end position="245"/>
    </location>
</feature>
<name>A0A0J1JYY5_9GAMM</name>
<evidence type="ECO:0000313" key="5">
    <source>
        <dbReference type="Proteomes" id="UP000036097"/>
    </source>
</evidence>
<dbReference type="OrthoDB" id="9767863at2"/>
<dbReference type="PANTHER" id="PTHR23028">
    <property type="entry name" value="ACETYLTRANSFERASE"/>
    <property type="match status" value="1"/>
</dbReference>
<organism evidence="4 5">
    <name type="scientific">Photobacterium aquae</name>
    <dbReference type="NCBI Taxonomy" id="1195763"/>
    <lineage>
        <taxon>Bacteria</taxon>
        <taxon>Pseudomonadati</taxon>
        <taxon>Pseudomonadota</taxon>
        <taxon>Gammaproteobacteria</taxon>
        <taxon>Vibrionales</taxon>
        <taxon>Vibrionaceae</taxon>
        <taxon>Photobacterium</taxon>
    </lineage>
</organism>
<evidence type="ECO:0000256" key="1">
    <source>
        <dbReference type="SAM" id="Phobius"/>
    </source>
</evidence>
<dbReference type="Pfam" id="PF19040">
    <property type="entry name" value="SGNH"/>
    <property type="match status" value="1"/>
</dbReference>
<evidence type="ECO:0000259" key="2">
    <source>
        <dbReference type="Pfam" id="PF01757"/>
    </source>
</evidence>
<keyword evidence="4" id="KW-0808">Transferase</keyword>
<keyword evidence="1" id="KW-1133">Transmembrane helix</keyword>